<accession>A0ABX8DI12</accession>
<keyword evidence="2" id="KW-1185">Reference proteome</keyword>
<dbReference type="Pfam" id="PF14552">
    <property type="entry name" value="Tautomerase_2"/>
    <property type="match status" value="1"/>
</dbReference>
<evidence type="ECO:0000313" key="1">
    <source>
        <dbReference type="EMBL" id="QVK24020.1"/>
    </source>
</evidence>
<gene>
    <name evidence="1" type="ORF">KHX94_05205</name>
</gene>
<name>A0ABX8DI12_9GAMM</name>
<proteinExistence type="predicted"/>
<evidence type="ECO:0000313" key="2">
    <source>
        <dbReference type="Proteomes" id="UP000676428"/>
    </source>
</evidence>
<dbReference type="SUPFAM" id="SSF55331">
    <property type="entry name" value="Tautomerase/MIF"/>
    <property type="match status" value="1"/>
</dbReference>
<dbReference type="RefSeq" id="WP_213682633.1">
    <property type="nucleotide sequence ID" value="NZ_CP074572.1"/>
</dbReference>
<protein>
    <submittedName>
        <fullName evidence="1">Tautomerase family protein</fullName>
    </submittedName>
</protein>
<dbReference type="Gene3D" id="3.30.429.10">
    <property type="entry name" value="Macrophage Migration Inhibitory Factor"/>
    <property type="match status" value="1"/>
</dbReference>
<organism evidence="1 2">
    <name type="scientific">Shewanella dokdonensis</name>
    <dbReference type="NCBI Taxonomy" id="712036"/>
    <lineage>
        <taxon>Bacteria</taxon>
        <taxon>Pseudomonadati</taxon>
        <taxon>Pseudomonadota</taxon>
        <taxon>Gammaproteobacteria</taxon>
        <taxon>Alteromonadales</taxon>
        <taxon>Shewanellaceae</taxon>
        <taxon>Shewanella</taxon>
    </lineage>
</organism>
<reference evidence="1 2" key="1">
    <citation type="journal article" date="2012" name="Int. J. Syst. Evol. Microbiol.">
        <title>Shewanella dokdonensis sp. nov., isolated from seawater.</title>
        <authorList>
            <person name="Sung H.R."/>
            <person name="Yoon J.H."/>
            <person name="Ghim S.Y."/>
        </authorList>
    </citation>
    <scope>NUCLEOTIDE SEQUENCE [LARGE SCALE GENOMIC DNA]</scope>
    <source>
        <strain evidence="1 2">DSM 23626</strain>
    </source>
</reference>
<dbReference type="Proteomes" id="UP000676428">
    <property type="component" value="Chromosome"/>
</dbReference>
<dbReference type="InterPro" id="IPR037479">
    <property type="entry name" value="Tauto_MSAD"/>
</dbReference>
<dbReference type="PANTHER" id="PTHR38460">
    <property type="entry name" value="TAUTOMERASE YOLI-RELATED"/>
    <property type="match status" value="1"/>
</dbReference>
<sequence>MPLLVFDMLEGRAPAEVRKILDCSHQVVLEVFAAPERDRYQIVNEHKDYQMVIEDTGLGYQRSHNVIVLRVFTSPRSLEQKHLFMRRLSEVLQQQCALAPQDLMISFFNNSRDDWSFGEGEAQYSTGKLGAKSE</sequence>
<dbReference type="PANTHER" id="PTHR38460:SF1">
    <property type="entry name" value="TAUTOMERASE YOLI-RELATED"/>
    <property type="match status" value="1"/>
</dbReference>
<dbReference type="EMBL" id="CP074572">
    <property type="protein sequence ID" value="QVK24020.1"/>
    <property type="molecule type" value="Genomic_DNA"/>
</dbReference>
<dbReference type="InterPro" id="IPR014347">
    <property type="entry name" value="Tautomerase/MIF_sf"/>
</dbReference>